<dbReference type="RefSeq" id="WP_243067888.1">
    <property type="nucleotide sequence ID" value="NZ_JAIVFK010000054.1"/>
</dbReference>
<proteinExistence type="predicted"/>
<keyword evidence="2" id="KW-1185">Reference proteome</keyword>
<evidence type="ECO:0008006" key="3">
    <source>
        <dbReference type="Google" id="ProtNLM"/>
    </source>
</evidence>
<sequence length="95" mass="9162">MKKVVIPVVALAACLGLSGCNTPQDRAVGGALLGGATGATIGGLATGRAGGAVAGGVLGAAAGGIIGANTAPPPRRRCAEFEVDAYGDRHCVAWY</sequence>
<dbReference type="EMBL" id="JAIVFP010000001">
    <property type="protein sequence ID" value="MCI4683972.1"/>
    <property type="molecule type" value="Genomic_DNA"/>
</dbReference>
<dbReference type="PROSITE" id="PS51257">
    <property type="entry name" value="PROKAR_LIPOPROTEIN"/>
    <property type="match status" value="1"/>
</dbReference>
<organism evidence="1 2">
    <name type="scientific">Candidatus Rhodoblastus alkanivorans</name>
    <dbReference type="NCBI Taxonomy" id="2954117"/>
    <lineage>
        <taxon>Bacteria</taxon>
        <taxon>Pseudomonadati</taxon>
        <taxon>Pseudomonadota</taxon>
        <taxon>Alphaproteobacteria</taxon>
        <taxon>Hyphomicrobiales</taxon>
        <taxon>Rhodoblastaceae</taxon>
        <taxon>Rhodoblastus</taxon>
    </lineage>
</organism>
<name>A0ABS9Z9U9_9HYPH</name>
<protein>
    <recommendedName>
        <fullName evidence="3">Glycine zipper domain-containing protein</fullName>
    </recommendedName>
</protein>
<evidence type="ECO:0000313" key="2">
    <source>
        <dbReference type="Proteomes" id="UP001139104"/>
    </source>
</evidence>
<gene>
    <name evidence="1" type="ORF">K2U94_14600</name>
</gene>
<comment type="caution">
    <text evidence="1">The sequence shown here is derived from an EMBL/GenBank/DDBJ whole genome shotgun (WGS) entry which is preliminary data.</text>
</comment>
<dbReference type="Proteomes" id="UP001139104">
    <property type="component" value="Unassembled WGS sequence"/>
</dbReference>
<accession>A0ABS9Z9U9</accession>
<evidence type="ECO:0000313" key="1">
    <source>
        <dbReference type="EMBL" id="MCI4683972.1"/>
    </source>
</evidence>
<reference evidence="1" key="1">
    <citation type="journal article" date="2022" name="ISME J.">
        <title>Identification of active gaseous-alkane degraders at natural gas seeps.</title>
        <authorList>
            <person name="Farhan Ul Haque M."/>
            <person name="Hernandez M."/>
            <person name="Crombie A.T."/>
            <person name="Murrell J.C."/>
        </authorList>
    </citation>
    <scope>NUCLEOTIDE SEQUENCE</scope>
    <source>
        <strain evidence="1">PC2</strain>
    </source>
</reference>